<organism evidence="1 2">
    <name type="scientific">Aquipseudomonas ullengensis</name>
    <dbReference type="NCBI Taxonomy" id="2759166"/>
    <lineage>
        <taxon>Bacteria</taxon>
        <taxon>Pseudomonadati</taxon>
        <taxon>Pseudomonadota</taxon>
        <taxon>Gammaproteobacteria</taxon>
        <taxon>Pseudomonadales</taxon>
        <taxon>Pseudomonadaceae</taxon>
        <taxon>Aquipseudomonas</taxon>
    </lineage>
</organism>
<accession>A0A7W4LQJ3</accession>
<sequence>MISFGAPVRKGQWLQQIAAAKATWGKLSEVELRQCQGHAPTLAGMVRQCYAISHEAAEKQVDRFFDKYCV</sequence>
<keyword evidence="2" id="KW-1185">Reference proteome</keyword>
<dbReference type="InterPro" id="IPR036629">
    <property type="entry name" value="YjbJ_sf"/>
</dbReference>
<protein>
    <submittedName>
        <fullName evidence="1">General stress protein CsbD</fullName>
    </submittedName>
</protein>
<proteinExistence type="predicted"/>
<dbReference type="AlphaFoldDB" id="A0A7W4LQJ3"/>
<evidence type="ECO:0000313" key="2">
    <source>
        <dbReference type="Proteomes" id="UP000542720"/>
    </source>
</evidence>
<reference evidence="1 2" key="1">
    <citation type="submission" date="2020-08" db="EMBL/GenBank/DDBJ databases">
        <authorList>
            <person name="Kim C.M."/>
        </authorList>
    </citation>
    <scope>NUCLEOTIDE SEQUENCE [LARGE SCALE GENOMIC DNA]</scope>
    <source>
        <strain evidence="1 2">UL070</strain>
    </source>
</reference>
<comment type="caution">
    <text evidence="1">The sequence shown here is derived from an EMBL/GenBank/DDBJ whole genome shotgun (WGS) entry which is preliminary data.</text>
</comment>
<name>A0A7W4LQJ3_9GAMM</name>
<dbReference type="Proteomes" id="UP000542720">
    <property type="component" value="Unassembled WGS sequence"/>
</dbReference>
<evidence type="ECO:0000313" key="1">
    <source>
        <dbReference type="EMBL" id="MBB2497494.1"/>
    </source>
</evidence>
<dbReference type="EMBL" id="JACJUD010000010">
    <property type="protein sequence ID" value="MBB2497494.1"/>
    <property type="molecule type" value="Genomic_DNA"/>
</dbReference>
<dbReference type="Gene3D" id="1.10.1470.10">
    <property type="entry name" value="YjbJ"/>
    <property type="match status" value="1"/>
</dbReference>
<dbReference type="SUPFAM" id="SSF69047">
    <property type="entry name" value="Hypothetical protein YjbJ"/>
    <property type="match status" value="1"/>
</dbReference>
<dbReference type="RefSeq" id="WP_183091028.1">
    <property type="nucleotide sequence ID" value="NZ_JACJUD010000010.1"/>
</dbReference>
<gene>
    <name evidence="1" type="ORF">H3H51_20930</name>
</gene>